<evidence type="ECO:0000256" key="2">
    <source>
        <dbReference type="SAM" id="Phobius"/>
    </source>
</evidence>
<feature type="transmembrane region" description="Helical" evidence="2">
    <location>
        <begin position="91"/>
        <end position="114"/>
    </location>
</feature>
<name>A0AAX2SCP5_KOCRH</name>
<sequence>MTPTPSGSPARPQRARRAVPGTRDSLETMSSASPETPDRQPQSVSRTQEVTVRRAPNLLAFVATGAAVGALVGLLVGALGPGSIAYTRAAIIGFFLMMFLILGATLGAVVGLLLDRVSLKRSRNASAEVEDVHEGGHRTHS</sequence>
<protein>
    <recommendedName>
        <fullName evidence="5">AtpZ/AtpI family protein</fullName>
    </recommendedName>
</protein>
<keyword evidence="4" id="KW-1185">Reference proteome</keyword>
<feature type="transmembrane region" description="Helical" evidence="2">
    <location>
        <begin position="58"/>
        <end position="79"/>
    </location>
</feature>
<evidence type="ECO:0000313" key="3">
    <source>
        <dbReference type="EMBL" id="TFI00529.1"/>
    </source>
</evidence>
<keyword evidence="2" id="KW-0812">Transmembrane</keyword>
<keyword evidence="2" id="KW-0472">Membrane</keyword>
<dbReference type="AlphaFoldDB" id="A0AAX2SCP5"/>
<evidence type="ECO:0000256" key="1">
    <source>
        <dbReference type="SAM" id="MobiDB-lite"/>
    </source>
</evidence>
<evidence type="ECO:0008006" key="5">
    <source>
        <dbReference type="Google" id="ProtNLM"/>
    </source>
</evidence>
<feature type="region of interest" description="Disordered" evidence="1">
    <location>
        <begin position="1"/>
        <end position="49"/>
    </location>
</feature>
<organism evidence="3 4">
    <name type="scientific">Kocuria rhizophila</name>
    <dbReference type="NCBI Taxonomy" id="72000"/>
    <lineage>
        <taxon>Bacteria</taxon>
        <taxon>Bacillati</taxon>
        <taxon>Actinomycetota</taxon>
        <taxon>Actinomycetes</taxon>
        <taxon>Micrococcales</taxon>
        <taxon>Micrococcaceae</taxon>
        <taxon>Kocuria</taxon>
    </lineage>
</organism>
<accession>A0AAX2SCP5</accession>
<feature type="compositionally biased region" description="Polar residues" evidence="1">
    <location>
        <begin position="27"/>
        <end position="49"/>
    </location>
</feature>
<reference evidence="3 4" key="1">
    <citation type="submission" date="2019-03" db="EMBL/GenBank/DDBJ databases">
        <title>Genome Sequencing and Assembly of Various Microbes Isolated from Alder Root Nodule.</title>
        <authorList>
            <person name="Swanson E."/>
            <person name="Sevigny J.L."/>
            <person name="Pesce C."/>
            <person name="Davis I."/>
            <person name="Kleiner V."/>
            <person name="Tisa L."/>
        </authorList>
    </citation>
    <scope>NUCLEOTIDE SEQUENCE [LARGE SCALE GENOMIC DNA]</scope>
    <source>
        <strain evidence="3 4">4R-31</strain>
    </source>
</reference>
<keyword evidence="2" id="KW-1133">Transmembrane helix</keyword>
<dbReference type="EMBL" id="SPNK01000009">
    <property type="protein sequence ID" value="TFI00529.1"/>
    <property type="molecule type" value="Genomic_DNA"/>
</dbReference>
<proteinExistence type="predicted"/>
<gene>
    <name evidence="3" type="ORF">E4P33_08990</name>
</gene>
<comment type="caution">
    <text evidence="3">The sequence shown here is derived from an EMBL/GenBank/DDBJ whole genome shotgun (WGS) entry which is preliminary data.</text>
</comment>
<dbReference type="Proteomes" id="UP000298017">
    <property type="component" value="Unassembled WGS sequence"/>
</dbReference>
<evidence type="ECO:0000313" key="4">
    <source>
        <dbReference type="Proteomes" id="UP000298017"/>
    </source>
</evidence>